<keyword evidence="3" id="KW-1185">Reference proteome</keyword>
<name>A0A284R3A8_ARMOS</name>
<evidence type="ECO:0000256" key="1">
    <source>
        <dbReference type="SAM" id="MobiDB-lite"/>
    </source>
</evidence>
<accession>A0A284R3A8</accession>
<dbReference type="AlphaFoldDB" id="A0A284R3A8"/>
<dbReference type="EMBL" id="FUEG01000004">
    <property type="protein sequence ID" value="SJL03210.1"/>
    <property type="molecule type" value="Genomic_DNA"/>
</dbReference>
<sequence>MPPKKGRAAAANKKTSSKTKAAPATNVGEKRPRSPSLDASKTAEEGGKRAKIAETANHSENDVETAVSETQKEEDNGPVFSGKFDLYAMILPFLSKVYLPTNSSSTPQYEELYKTILTYQAKPDFSAQIVLPDAPYTKDGVAGSRALRDPMECLPYDLSLEDIKAVNRLSYTEHQKSFFLARDSDMESGPAVTANTGIIDGGCGIQSARGKLMMKRVWTKANPDGSLIELFEGFFSLMISYSSLYKRKGHGSDDDTEFAFWAVRARKDANGKEIGLNLGS</sequence>
<feature type="region of interest" description="Disordered" evidence="1">
    <location>
        <begin position="1"/>
        <end position="78"/>
    </location>
</feature>
<organism evidence="2 3">
    <name type="scientific">Armillaria ostoyae</name>
    <name type="common">Armillaria root rot fungus</name>
    <dbReference type="NCBI Taxonomy" id="47428"/>
    <lineage>
        <taxon>Eukaryota</taxon>
        <taxon>Fungi</taxon>
        <taxon>Dikarya</taxon>
        <taxon>Basidiomycota</taxon>
        <taxon>Agaricomycotina</taxon>
        <taxon>Agaricomycetes</taxon>
        <taxon>Agaricomycetidae</taxon>
        <taxon>Agaricales</taxon>
        <taxon>Marasmiineae</taxon>
        <taxon>Physalacriaceae</taxon>
        <taxon>Armillaria</taxon>
    </lineage>
</organism>
<protein>
    <submittedName>
        <fullName evidence="2">Uncharacterized protein</fullName>
    </submittedName>
</protein>
<dbReference type="OrthoDB" id="3256283at2759"/>
<gene>
    <name evidence="2" type="ORF">ARMOST_06558</name>
</gene>
<feature type="compositionally biased region" description="Low complexity" evidence="1">
    <location>
        <begin position="8"/>
        <end position="26"/>
    </location>
</feature>
<proteinExistence type="predicted"/>
<evidence type="ECO:0000313" key="2">
    <source>
        <dbReference type="EMBL" id="SJL03210.1"/>
    </source>
</evidence>
<evidence type="ECO:0000313" key="3">
    <source>
        <dbReference type="Proteomes" id="UP000219338"/>
    </source>
</evidence>
<reference evidence="3" key="1">
    <citation type="journal article" date="2017" name="Nat. Ecol. Evol.">
        <title>Genome expansion and lineage-specific genetic innovations in the forest pathogenic fungi Armillaria.</title>
        <authorList>
            <person name="Sipos G."/>
            <person name="Prasanna A.N."/>
            <person name="Walter M.C."/>
            <person name="O'Connor E."/>
            <person name="Balint B."/>
            <person name="Krizsan K."/>
            <person name="Kiss B."/>
            <person name="Hess J."/>
            <person name="Varga T."/>
            <person name="Slot J."/>
            <person name="Riley R."/>
            <person name="Boka B."/>
            <person name="Rigling D."/>
            <person name="Barry K."/>
            <person name="Lee J."/>
            <person name="Mihaltcheva S."/>
            <person name="LaButti K."/>
            <person name="Lipzen A."/>
            <person name="Waldron R."/>
            <person name="Moloney N.M."/>
            <person name="Sperisen C."/>
            <person name="Kredics L."/>
            <person name="Vagvoelgyi C."/>
            <person name="Patrignani A."/>
            <person name="Fitzpatrick D."/>
            <person name="Nagy I."/>
            <person name="Doyle S."/>
            <person name="Anderson J.B."/>
            <person name="Grigoriev I.V."/>
            <person name="Gueldener U."/>
            <person name="Muensterkoetter M."/>
            <person name="Nagy L.G."/>
        </authorList>
    </citation>
    <scope>NUCLEOTIDE SEQUENCE [LARGE SCALE GENOMIC DNA]</scope>
    <source>
        <strain evidence="3">C18/9</strain>
    </source>
</reference>
<dbReference type="Proteomes" id="UP000219338">
    <property type="component" value="Unassembled WGS sequence"/>
</dbReference>
<dbReference type="OMA" id="DPMECLP"/>
<feature type="compositionally biased region" description="Basic and acidic residues" evidence="1">
    <location>
        <begin position="41"/>
        <end position="61"/>
    </location>
</feature>